<dbReference type="Proteomes" id="UP000790580">
    <property type="component" value="Unassembled WGS sequence"/>
</dbReference>
<proteinExistence type="predicted"/>
<evidence type="ECO:0000313" key="4">
    <source>
        <dbReference type="Proteomes" id="UP000790580"/>
    </source>
</evidence>
<feature type="domain" description="Type III secretion system flagellar brake protein YcgR PilZN" evidence="2">
    <location>
        <begin position="4"/>
        <end position="90"/>
    </location>
</feature>
<dbReference type="SUPFAM" id="SSF141371">
    <property type="entry name" value="PilZ domain-like"/>
    <property type="match status" value="1"/>
</dbReference>
<keyword evidence="3" id="KW-0282">Flagellum</keyword>
<dbReference type="Gene3D" id="2.40.10.220">
    <property type="entry name" value="predicted glycosyltransferase like domains"/>
    <property type="match status" value="1"/>
</dbReference>
<dbReference type="EMBL" id="JAHQCR010000088">
    <property type="protein sequence ID" value="MBU9723972.1"/>
    <property type="molecule type" value="Genomic_DNA"/>
</dbReference>
<protein>
    <submittedName>
        <fullName evidence="3">Flagellar brake domain-containing protein</fullName>
    </submittedName>
</protein>
<name>A0ABS6K2C9_9BACI</name>
<dbReference type="InterPro" id="IPR009875">
    <property type="entry name" value="PilZ_domain"/>
</dbReference>
<evidence type="ECO:0000259" key="1">
    <source>
        <dbReference type="Pfam" id="PF07238"/>
    </source>
</evidence>
<comment type="caution">
    <text evidence="3">The sequence shown here is derived from an EMBL/GenBank/DDBJ whole genome shotgun (WGS) entry which is preliminary data.</text>
</comment>
<dbReference type="InterPro" id="IPR009926">
    <property type="entry name" value="T3SS_YcgR_PilZN"/>
</dbReference>
<gene>
    <name evidence="3" type="ORF">KS407_21345</name>
</gene>
<keyword evidence="3" id="KW-0966">Cell projection</keyword>
<reference evidence="3 4" key="1">
    <citation type="submission" date="2021-06" db="EMBL/GenBank/DDBJ databases">
        <title>Bacillus sp. RD4P76, an endophyte from a halophyte.</title>
        <authorList>
            <person name="Sun J.-Q."/>
        </authorList>
    </citation>
    <scope>NUCLEOTIDE SEQUENCE [LARGE SCALE GENOMIC DNA]</scope>
    <source>
        <strain evidence="3 4">JCM 17098</strain>
    </source>
</reference>
<feature type="domain" description="PilZ" evidence="1">
    <location>
        <begin position="99"/>
        <end position="207"/>
    </location>
</feature>
<organism evidence="3 4">
    <name type="scientific">Evansella alkalicola</name>
    <dbReference type="NCBI Taxonomy" id="745819"/>
    <lineage>
        <taxon>Bacteria</taxon>
        <taxon>Bacillati</taxon>
        <taxon>Bacillota</taxon>
        <taxon>Bacilli</taxon>
        <taxon>Bacillales</taxon>
        <taxon>Bacillaceae</taxon>
        <taxon>Evansella</taxon>
    </lineage>
</organism>
<evidence type="ECO:0000313" key="3">
    <source>
        <dbReference type="EMBL" id="MBU9723972.1"/>
    </source>
</evidence>
<dbReference type="Pfam" id="PF12945">
    <property type="entry name" value="PilZNR"/>
    <property type="match status" value="1"/>
</dbReference>
<sequence>MMKVSNTIYLEIMDSMEKKKRFRSKIHDLIGQQIFIDYPIDEETLKTRSFIEGDKFKVWFLGKDEAVYSFKTEVIGKVERKFPMLILKDPGKDEYKRIQRRQYVRIDTFIDVAIQPIEQIFQPFTSTSIDISAGGMAVSLPDNHPMTEKDEVVLWFPLNLQSSDMIYIKVKAKLVRIILSEGRLKGSFQFIELDEKMRQKIVRYCFEKQLSLRKKERGAML</sequence>
<keyword evidence="4" id="KW-1185">Reference proteome</keyword>
<dbReference type="Pfam" id="PF07238">
    <property type="entry name" value="PilZ"/>
    <property type="match status" value="1"/>
</dbReference>
<accession>A0ABS6K2C9</accession>
<evidence type="ECO:0000259" key="2">
    <source>
        <dbReference type="Pfam" id="PF12945"/>
    </source>
</evidence>
<keyword evidence="3" id="KW-0969">Cilium</keyword>